<dbReference type="PANTHER" id="PTHR13429:SF5">
    <property type="entry name" value="PROTEIN EXPANDED"/>
    <property type="match status" value="1"/>
</dbReference>
<dbReference type="InterPro" id="IPR011993">
    <property type="entry name" value="PH-like_dom_sf"/>
</dbReference>
<evidence type="ECO:0000259" key="2">
    <source>
        <dbReference type="Pfam" id="PF09380"/>
    </source>
</evidence>
<reference evidence="3 4" key="1">
    <citation type="submission" date="2016-03" db="EMBL/GenBank/DDBJ databases">
        <title>EvidentialGene: Evidence-directed Construction of Genes on Genomes.</title>
        <authorList>
            <person name="Gilbert D.G."/>
            <person name="Choi J.-H."/>
            <person name="Mockaitis K."/>
            <person name="Colbourne J."/>
            <person name="Pfrender M."/>
        </authorList>
    </citation>
    <scope>NUCLEOTIDE SEQUENCE [LARGE SCALE GENOMIC DNA]</scope>
    <source>
        <strain evidence="3 4">Xinb3</strain>
        <tissue evidence="3">Complete organism</tissue>
    </source>
</reference>
<dbReference type="AlphaFoldDB" id="A0A162CXG0"/>
<comment type="caution">
    <text evidence="3">The sequence shown here is derived from an EMBL/GenBank/DDBJ whole genome shotgun (WGS) entry which is preliminary data.</text>
</comment>
<dbReference type="EMBL" id="LRGB01009524">
    <property type="protein sequence ID" value="KZS00554.1"/>
    <property type="molecule type" value="Genomic_DNA"/>
</dbReference>
<accession>A0A162CXG0</accession>
<dbReference type="GO" id="GO:0035332">
    <property type="term" value="P:positive regulation of hippo signaling"/>
    <property type="evidence" value="ECO:0007669"/>
    <property type="project" value="TreeGrafter"/>
</dbReference>
<feature type="compositionally biased region" description="Polar residues" evidence="1">
    <location>
        <begin position="112"/>
        <end position="139"/>
    </location>
</feature>
<feature type="domain" description="FERM C-terminal PH-like" evidence="2">
    <location>
        <begin position="155"/>
        <end position="210"/>
    </location>
</feature>
<name>A0A162CXG0_9CRUS</name>
<organism evidence="3 4">
    <name type="scientific">Daphnia magna</name>
    <dbReference type="NCBI Taxonomy" id="35525"/>
    <lineage>
        <taxon>Eukaryota</taxon>
        <taxon>Metazoa</taxon>
        <taxon>Ecdysozoa</taxon>
        <taxon>Arthropoda</taxon>
        <taxon>Crustacea</taxon>
        <taxon>Branchiopoda</taxon>
        <taxon>Diplostraca</taxon>
        <taxon>Cladocera</taxon>
        <taxon>Anomopoda</taxon>
        <taxon>Daphniidae</taxon>
        <taxon>Daphnia</taxon>
    </lineage>
</organism>
<feature type="compositionally biased region" description="Basic and acidic residues" evidence="1">
    <location>
        <begin position="96"/>
        <end position="107"/>
    </location>
</feature>
<gene>
    <name evidence="3" type="ORF">APZ42_003109</name>
</gene>
<feature type="region of interest" description="Disordered" evidence="1">
    <location>
        <begin position="42"/>
        <end position="139"/>
    </location>
</feature>
<evidence type="ECO:0000313" key="3">
    <source>
        <dbReference type="EMBL" id="KZS00554.1"/>
    </source>
</evidence>
<dbReference type="GO" id="GO:0098592">
    <property type="term" value="C:cytoplasmic side of apical plasma membrane"/>
    <property type="evidence" value="ECO:0007669"/>
    <property type="project" value="TreeGrafter"/>
</dbReference>
<proteinExistence type="predicted"/>
<evidence type="ECO:0000256" key="1">
    <source>
        <dbReference type="SAM" id="MobiDB-lite"/>
    </source>
</evidence>
<feature type="compositionally biased region" description="Low complexity" evidence="1">
    <location>
        <begin position="47"/>
        <end position="69"/>
    </location>
</feature>
<evidence type="ECO:0000313" key="4">
    <source>
        <dbReference type="Proteomes" id="UP000076858"/>
    </source>
</evidence>
<dbReference type="Proteomes" id="UP000076858">
    <property type="component" value="Unassembled WGS sequence"/>
</dbReference>
<keyword evidence="4" id="KW-1185">Reference proteome</keyword>
<sequence length="220" mass="24826">MPAMHRDHRCLSTGSAQLLYIKEASSGHTHYGLHLYRLRSSKKSDDQQQLQLQQQQHHAHTSSGSSSSHHNSHRLRSAERTGCDSRLSGASVTLDRPNKTHKLDPKIESVLGLSSSTDDSSNGRTPLERTTSQPPCSTNENQTVQQLHEQQQPHTGTVWLGICGRGIDIYEEEDSFTKTVRATFQWPNIGKLCFEVNHLSFKKKMTKKKEYPTFCVCVWG</sequence>
<dbReference type="Gene3D" id="2.30.29.30">
    <property type="entry name" value="Pleckstrin-homology domain (PH domain)/Phosphotyrosine-binding domain (PTB)"/>
    <property type="match status" value="1"/>
</dbReference>
<dbReference type="STRING" id="35525.A0A162CXG0"/>
<dbReference type="Pfam" id="PF09380">
    <property type="entry name" value="FERM_C"/>
    <property type="match status" value="1"/>
</dbReference>
<dbReference type="InterPro" id="IPR018980">
    <property type="entry name" value="FERM_PH-like_C"/>
</dbReference>
<protein>
    <submittedName>
        <fullName evidence="3">Putative Expanded protein</fullName>
    </submittedName>
</protein>
<dbReference type="OrthoDB" id="5957665at2759"/>
<dbReference type="SUPFAM" id="SSF50729">
    <property type="entry name" value="PH domain-like"/>
    <property type="match status" value="1"/>
</dbReference>
<dbReference type="InterPro" id="IPR047145">
    <property type="entry name" value="FRMD6-like"/>
</dbReference>
<dbReference type="PANTHER" id="PTHR13429">
    <property type="entry name" value="FERM DOMAIN (PROTEIN4.1-EZRIN-RADIXIN-MOESIN) FAMILY"/>
    <property type="match status" value="1"/>
</dbReference>